<dbReference type="Proteomes" id="UP000004848">
    <property type="component" value="Unassembled WGS sequence"/>
</dbReference>
<evidence type="ECO:0000313" key="1">
    <source>
        <dbReference type="EMBL" id="EAV41177.1"/>
    </source>
</evidence>
<protein>
    <submittedName>
        <fullName evidence="1">Uncharacterized protein</fullName>
    </submittedName>
</protein>
<proteinExistence type="predicted"/>
<name>A0P0Z2_ROSAI</name>
<gene>
    <name evidence="1" type="ORF">SIAM614_28861</name>
</gene>
<dbReference type="AlphaFoldDB" id="A0P0Z2"/>
<reference evidence="1 2" key="1">
    <citation type="submission" date="2006-05" db="EMBL/GenBank/DDBJ databases">
        <authorList>
            <person name="King G."/>
            <person name="Ferriera S."/>
            <person name="Johnson J."/>
            <person name="Kravitz S."/>
            <person name="Beeson K."/>
            <person name="Sutton G."/>
            <person name="Rogers Y.-H."/>
            <person name="Friedman R."/>
            <person name="Frazier M."/>
            <person name="Venter J.C."/>
        </authorList>
    </citation>
    <scope>NUCLEOTIDE SEQUENCE [LARGE SCALE GENOMIC DNA]</scope>
    <source>
        <strain evidence="2">ATCC 25650 / DSM 13394 / JCM 20685 / NBRC 16684 / NCIMB 2208 / IAM 12614 / B1</strain>
    </source>
</reference>
<comment type="caution">
    <text evidence="1">The sequence shown here is derived from an EMBL/GenBank/DDBJ whole genome shotgun (WGS) entry which is preliminary data.</text>
</comment>
<organism evidence="1 2">
    <name type="scientific">Roseibium aggregatum (strain ATCC 25650 / DSM 13394 / JCM 20685 / NBRC 16684 / NCIMB 2208 / IAM 12614 / B1)</name>
    <name type="common">Stappia aggregata</name>
    <dbReference type="NCBI Taxonomy" id="384765"/>
    <lineage>
        <taxon>Bacteria</taxon>
        <taxon>Pseudomonadati</taxon>
        <taxon>Pseudomonadota</taxon>
        <taxon>Alphaproteobacteria</taxon>
        <taxon>Hyphomicrobiales</taxon>
        <taxon>Stappiaceae</taxon>
        <taxon>Roseibium</taxon>
    </lineage>
</organism>
<accession>A0P0Z2</accession>
<dbReference type="EMBL" id="AAUW01000022">
    <property type="protein sequence ID" value="EAV41177.1"/>
    <property type="molecule type" value="Genomic_DNA"/>
</dbReference>
<sequence>MHVDPADLAEFTGDLASLAVATRQRAGNVSYDAALDDAKAGAF</sequence>
<evidence type="ECO:0000313" key="2">
    <source>
        <dbReference type="Proteomes" id="UP000004848"/>
    </source>
</evidence>